<feature type="domain" description="Neurotransmitter-gated ion-channel transmembrane" evidence="7">
    <location>
        <begin position="176"/>
        <end position="335"/>
    </location>
</feature>
<dbReference type="SUPFAM" id="SSF63712">
    <property type="entry name" value="Nicotinic receptor ligand binding domain-like"/>
    <property type="match status" value="1"/>
</dbReference>
<feature type="transmembrane region" description="Helical" evidence="5">
    <location>
        <begin position="352"/>
        <end position="370"/>
    </location>
</feature>
<evidence type="ECO:0000256" key="1">
    <source>
        <dbReference type="ARBA" id="ARBA00004141"/>
    </source>
</evidence>
<evidence type="ECO:0000256" key="3">
    <source>
        <dbReference type="ARBA" id="ARBA00022989"/>
    </source>
</evidence>
<keyword evidence="2 5" id="KW-0812">Transmembrane</keyword>
<dbReference type="EMBL" id="CAJHNH020005556">
    <property type="protein sequence ID" value="CAG5132660.1"/>
    <property type="molecule type" value="Genomic_DNA"/>
</dbReference>
<organism evidence="8 9">
    <name type="scientific">Candidula unifasciata</name>
    <dbReference type="NCBI Taxonomy" id="100452"/>
    <lineage>
        <taxon>Eukaryota</taxon>
        <taxon>Metazoa</taxon>
        <taxon>Spiralia</taxon>
        <taxon>Lophotrochozoa</taxon>
        <taxon>Mollusca</taxon>
        <taxon>Gastropoda</taxon>
        <taxon>Heterobranchia</taxon>
        <taxon>Euthyneura</taxon>
        <taxon>Panpulmonata</taxon>
        <taxon>Eupulmonata</taxon>
        <taxon>Stylommatophora</taxon>
        <taxon>Helicina</taxon>
        <taxon>Helicoidea</taxon>
        <taxon>Geomitridae</taxon>
        <taxon>Candidula</taxon>
    </lineage>
</organism>
<dbReference type="PRINTS" id="PR00252">
    <property type="entry name" value="NRIONCHANNEL"/>
</dbReference>
<dbReference type="GO" id="GO:0005230">
    <property type="term" value="F:extracellular ligand-gated monoatomic ion channel activity"/>
    <property type="evidence" value="ECO:0007669"/>
    <property type="project" value="InterPro"/>
</dbReference>
<dbReference type="InterPro" id="IPR036719">
    <property type="entry name" value="Neuro-gated_channel_TM_sf"/>
</dbReference>
<keyword evidence="5" id="KW-0407">Ion channel</keyword>
<feature type="domain" description="Neurotransmitter-gated ion-channel ligand-binding" evidence="6">
    <location>
        <begin position="3"/>
        <end position="168"/>
    </location>
</feature>
<evidence type="ECO:0000256" key="4">
    <source>
        <dbReference type="ARBA" id="ARBA00023136"/>
    </source>
</evidence>
<feature type="non-terminal residue" evidence="8">
    <location>
        <position position="1"/>
    </location>
</feature>
<evidence type="ECO:0000259" key="7">
    <source>
        <dbReference type="Pfam" id="PF02932"/>
    </source>
</evidence>
<dbReference type="AlphaFoldDB" id="A0A8S3ZXA0"/>
<keyword evidence="9" id="KW-1185">Reference proteome</keyword>
<gene>
    <name evidence="8" type="ORF">CUNI_LOCUS18218</name>
</gene>
<proteinExistence type="inferred from homology"/>
<sequence length="372" mass="41907">VLMVDEVQQAVTSVGYLMMTWLDKDLRWNKTEYGGVEMLSIPYNELWHPALTVSNGVHPEYLMIDNTQTMLLFSSGLLLYTSPVYLMTTCNMDLIYYPFDTQTCSIIFLTTFDDVKYNVSASQLGDMEDRYSVTGEWTIASKSMHSVSIDGQLGANIISFTMKIERRPLFYVLCVLAPMILTALVTSVVFWIPPSSGEKISFLVTVFVSEAVFLNFIAGTMPRNMSSLPRLPLFLVLINVQGVFAMMATIFVMRKYEQEQKILPQGQRGVGADSTQIFSHGEEAAPTTQPSKDSFENRQSKDAHSAYTFQKKSFPNVRVSPSETKACNEAKTHHRVQATAPSCSLRSATWDNIFFCVFHTIGVPCYYLLFKS</sequence>
<dbReference type="Gene3D" id="2.70.170.10">
    <property type="entry name" value="Neurotransmitter-gated ion-channel ligand-binding domain"/>
    <property type="match status" value="1"/>
</dbReference>
<comment type="subcellular location">
    <subcellularLocation>
        <location evidence="1">Membrane</location>
        <topology evidence="1">Multi-pass membrane protein</topology>
    </subcellularLocation>
</comment>
<keyword evidence="3 5" id="KW-1133">Transmembrane helix</keyword>
<evidence type="ECO:0000313" key="9">
    <source>
        <dbReference type="Proteomes" id="UP000678393"/>
    </source>
</evidence>
<evidence type="ECO:0000313" key="8">
    <source>
        <dbReference type="EMBL" id="CAG5132660.1"/>
    </source>
</evidence>
<reference evidence="8" key="1">
    <citation type="submission" date="2021-04" db="EMBL/GenBank/DDBJ databases">
        <authorList>
            <consortium name="Molecular Ecology Group"/>
        </authorList>
    </citation>
    <scope>NUCLEOTIDE SEQUENCE</scope>
</reference>
<evidence type="ECO:0000256" key="5">
    <source>
        <dbReference type="RuleBase" id="RU000687"/>
    </source>
</evidence>
<dbReference type="InterPro" id="IPR036734">
    <property type="entry name" value="Neur_chan_lig-bd_sf"/>
</dbReference>
<dbReference type="CDD" id="cd18989">
    <property type="entry name" value="LGIC_ECD_cation"/>
    <property type="match status" value="1"/>
</dbReference>
<evidence type="ECO:0008006" key="10">
    <source>
        <dbReference type="Google" id="ProtNLM"/>
    </source>
</evidence>
<dbReference type="InterPro" id="IPR006201">
    <property type="entry name" value="Neur_channel"/>
</dbReference>
<comment type="similarity">
    <text evidence="5">Belongs to the ligand-gated ion channel (TC 1.A.9) family.</text>
</comment>
<dbReference type="PANTHER" id="PTHR18945">
    <property type="entry name" value="NEUROTRANSMITTER GATED ION CHANNEL"/>
    <property type="match status" value="1"/>
</dbReference>
<feature type="transmembrane region" description="Helical" evidence="5">
    <location>
        <begin position="200"/>
        <end position="219"/>
    </location>
</feature>
<dbReference type="PROSITE" id="PS00236">
    <property type="entry name" value="NEUROTR_ION_CHANNEL"/>
    <property type="match status" value="1"/>
</dbReference>
<feature type="transmembrane region" description="Helical" evidence="5">
    <location>
        <begin position="231"/>
        <end position="253"/>
    </location>
</feature>
<name>A0A8S3ZXA0_9EUPU</name>
<dbReference type="InterPro" id="IPR006029">
    <property type="entry name" value="Neurotrans-gated_channel_TM"/>
</dbReference>
<keyword evidence="5" id="KW-0406">Ion transport</keyword>
<dbReference type="Pfam" id="PF02932">
    <property type="entry name" value="Neur_chan_memb"/>
    <property type="match status" value="1"/>
</dbReference>
<dbReference type="OrthoDB" id="6155460at2759"/>
<evidence type="ECO:0000259" key="6">
    <source>
        <dbReference type="Pfam" id="PF02931"/>
    </source>
</evidence>
<evidence type="ECO:0000256" key="2">
    <source>
        <dbReference type="ARBA" id="ARBA00022692"/>
    </source>
</evidence>
<accession>A0A8S3ZXA0</accession>
<dbReference type="GO" id="GO:0016020">
    <property type="term" value="C:membrane"/>
    <property type="evidence" value="ECO:0007669"/>
    <property type="project" value="UniProtKB-SubCell"/>
</dbReference>
<dbReference type="CDD" id="cd19051">
    <property type="entry name" value="LGIC_TM_cation"/>
    <property type="match status" value="1"/>
</dbReference>
<dbReference type="SUPFAM" id="SSF90112">
    <property type="entry name" value="Neurotransmitter-gated ion-channel transmembrane pore"/>
    <property type="match status" value="1"/>
</dbReference>
<comment type="caution">
    <text evidence="8">The sequence shown here is derived from an EMBL/GenBank/DDBJ whole genome shotgun (WGS) entry which is preliminary data.</text>
</comment>
<dbReference type="Gene3D" id="1.20.58.390">
    <property type="entry name" value="Neurotransmitter-gated ion-channel transmembrane domain"/>
    <property type="match status" value="1"/>
</dbReference>
<dbReference type="InterPro" id="IPR006202">
    <property type="entry name" value="Neur_chan_lig-bd"/>
</dbReference>
<dbReference type="Proteomes" id="UP000678393">
    <property type="component" value="Unassembled WGS sequence"/>
</dbReference>
<dbReference type="Pfam" id="PF02931">
    <property type="entry name" value="Neur_chan_LBD"/>
    <property type="match status" value="1"/>
</dbReference>
<dbReference type="GO" id="GO:0004888">
    <property type="term" value="F:transmembrane signaling receptor activity"/>
    <property type="evidence" value="ECO:0007669"/>
    <property type="project" value="InterPro"/>
</dbReference>
<dbReference type="InterPro" id="IPR018000">
    <property type="entry name" value="Neurotransmitter_ion_chnl_CS"/>
</dbReference>
<keyword evidence="4 5" id="KW-0472">Membrane</keyword>
<protein>
    <recommendedName>
        <fullName evidence="10">Neurotransmitter-gated ion-channel ligand-binding domain-containing protein</fullName>
    </recommendedName>
</protein>
<dbReference type="InterPro" id="IPR038050">
    <property type="entry name" value="Neuro_actylchol_rec"/>
</dbReference>
<feature type="transmembrane region" description="Helical" evidence="5">
    <location>
        <begin position="169"/>
        <end position="194"/>
    </location>
</feature>
<keyword evidence="5" id="KW-0813">Transport</keyword>